<name>A0A0C3ATN7_SERVB</name>
<evidence type="ECO:0000313" key="3">
    <source>
        <dbReference type="Proteomes" id="UP000054097"/>
    </source>
</evidence>
<sequence>MNDGDGGDTPGWLLKVEEMTYWYANKKMHEKWLLPSLNPYFSKIRSDLFDEVRKETNIVESGHAATNAQTGTRLPLLLAIERARNYDTSVWESLVQRDKMGITANRQGSDLQRQNKKQQRASTRNRQQAWQDAIQAKKEVVAQQLEENQKQAAELKSRTKELNEQLKHPPKPRFNRPGNVPLRPGLYAAPESGEGVSDFDPQAAFPSFDDWINAQPALPDAGVGSNASSGENDGEVDEIGQLLKTYEELLPTAEVTSTASGGHFVAPSNASHEWAHPNGQWSNFI</sequence>
<feature type="compositionally biased region" description="Basic and acidic residues" evidence="1">
    <location>
        <begin position="150"/>
        <end position="167"/>
    </location>
</feature>
<organism evidence="2 3">
    <name type="scientific">Serendipita vermifera MAFF 305830</name>
    <dbReference type="NCBI Taxonomy" id="933852"/>
    <lineage>
        <taxon>Eukaryota</taxon>
        <taxon>Fungi</taxon>
        <taxon>Dikarya</taxon>
        <taxon>Basidiomycota</taxon>
        <taxon>Agaricomycotina</taxon>
        <taxon>Agaricomycetes</taxon>
        <taxon>Sebacinales</taxon>
        <taxon>Serendipitaceae</taxon>
        <taxon>Serendipita</taxon>
    </lineage>
</organism>
<keyword evidence="3" id="KW-1185">Reference proteome</keyword>
<dbReference type="HOGENOM" id="CLU_977166_0_0_1"/>
<reference evidence="3" key="2">
    <citation type="submission" date="2015-01" db="EMBL/GenBank/DDBJ databases">
        <title>Evolutionary Origins and Diversification of the Mycorrhizal Mutualists.</title>
        <authorList>
            <consortium name="DOE Joint Genome Institute"/>
            <consortium name="Mycorrhizal Genomics Consortium"/>
            <person name="Kohler A."/>
            <person name="Kuo A."/>
            <person name="Nagy L.G."/>
            <person name="Floudas D."/>
            <person name="Copeland A."/>
            <person name="Barry K.W."/>
            <person name="Cichocki N."/>
            <person name="Veneault-Fourrey C."/>
            <person name="LaButti K."/>
            <person name="Lindquist E.A."/>
            <person name="Lipzen A."/>
            <person name="Lundell T."/>
            <person name="Morin E."/>
            <person name="Murat C."/>
            <person name="Riley R."/>
            <person name="Ohm R."/>
            <person name="Sun H."/>
            <person name="Tunlid A."/>
            <person name="Henrissat B."/>
            <person name="Grigoriev I.V."/>
            <person name="Hibbett D.S."/>
            <person name="Martin F."/>
        </authorList>
    </citation>
    <scope>NUCLEOTIDE SEQUENCE [LARGE SCALE GENOMIC DNA]</scope>
    <source>
        <strain evidence="3">MAFF 305830</strain>
    </source>
</reference>
<reference evidence="2 3" key="1">
    <citation type="submission" date="2014-04" db="EMBL/GenBank/DDBJ databases">
        <authorList>
            <consortium name="DOE Joint Genome Institute"/>
            <person name="Kuo A."/>
            <person name="Zuccaro A."/>
            <person name="Kohler A."/>
            <person name="Nagy L.G."/>
            <person name="Floudas D."/>
            <person name="Copeland A."/>
            <person name="Barry K.W."/>
            <person name="Cichocki N."/>
            <person name="Veneault-Fourrey C."/>
            <person name="LaButti K."/>
            <person name="Lindquist E.A."/>
            <person name="Lipzen A."/>
            <person name="Lundell T."/>
            <person name="Morin E."/>
            <person name="Murat C."/>
            <person name="Sun H."/>
            <person name="Tunlid A."/>
            <person name="Henrissat B."/>
            <person name="Grigoriev I.V."/>
            <person name="Hibbett D.S."/>
            <person name="Martin F."/>
            <person name="Nordberg H.P."/>
            <person name="Cantor M.N."/>
            <person name="Hua S.X."/>
        </authorList>
    </citation>
    <scope>NUCLEOTIDE SEQUENCE [LARGE SCALE GENOMIC DNA]</scope>
    <source>
        <strain evidence="2 3">MAFF 305830</strain>
    </source>
</reference>
<feature type="region of interest" description="Disordered" evidence="1">
    <location>
        <begin position="150"/>
        <end position="180"/>
    </location>
</feature>
<dbReference type="Proteomes" id="UP000054097">
    <property type="component" value="Unassembled WGS sequence"/>
</dbReference>
<evidence type="ECO:0000313" key="2">
    <source>
        <dbReference type="EMBL" id="KIM22621.1"/>
    </source>
</evidence>
<dbReference type="OrthoDB" id="3044920at2759"/>
<feature type="region of interest" description="Disordered" evidence="1">
    <location>
        <begin position="102"/>
        <end position="128"/>
    </location>
</feature>
<evidence type="ECO:0000256" key="1">
    <source>
        <dbReference type="SAM" id="MobiDB-lite"/>
    </source>
</evidence>
<accession>A0A0C3ATN7</accession>
<gene>
    <name evidence="2" type="ORF">M408DRAFT_11928</name>
</gene>
<proteinExistence type="predicted"/>
<dbReference type="EMBL" id="KN824351">
    <property type="protein sequence ID" value="KIM22621.1"/>
    <property type="molecule type" value="Genomic_DNA"/>
</dbReference>
<dbReference type="AlphaFoldDB" id="A0A0C3ATN7"/>
<protein>
    <submittedName>
        <fullName evidence="2">Uncharacterized protein</fullName>
    </submittedName>
</protein>